<keyword evidence="3" id="KW-0560">Oxidoreductase</keyword>
<keyword evidence="2" id="KW-0479">Metal-binding</keyword>
<comment type="caution">
    <text evidence="6">The sequence shown here is derived from an EMBL/GenBank/DDBJ whole genome shotgun (WGS) entry which is preliminary data.</text>
</comment>
<sequence>MYAKSLSASQSCAPLVVVGAGAAGISCALAAALRGVEVYLLEKTAAIGGTVTQTLIHTLGGLFDSEGELLHQGLPAQLLERLLQASPHTKKRRIGKTWVLDVDPARYAQVVTDWMAAISHIKILCQTTISSINIENQTITQLVIHSEGQTLTLQPSVLIDTSGNAEVVRLINPDLVHDGMALGGYIVQLRGIAAGTLVFPKGVALLHELRRAVTQHALPPECASVWLDNGVYPDEIYVKFNIVVSNYQQTHMQAVAMKLLDYLRHIDGFSDARIQTHGELGVRDGGRIQGEYCLTEADVIAGRQFEDAACLACWPIEHWHPEKGITLQYLPSGQAYTIPLRSLKVAGFTNLWAVGKCLSAEPRAQASARVVGTCWAMGEAVGQHLAERLTWH</sequence>
<dbReference type="InterPro" id="IPR039650">
    <property type="entry name" value="HdrA-like"/>
</dbReference>
<evidence type="ECO:0000313" key="7">
    <source>
        <dbReference type="Proteomes" id="UP000194798"/>
    </source>
</evidence>
<dbReference type="Gene3D" id="3.50.50.60">
    <property type="entry name" value="FAD/NAD(P)-binding domain"/>
    <property type="match status" value="1"/>
</dbReference>
<evidence type="ECO:0000256" key="4">
    <source>
        <dbReference type="ARBA" id="ARBA00023004"/>
    </source>
</evidence>
<reference evidence="6 7" key="1">
    <citation type="submission" date="2016-12" db="EMBL/GenBank/DDBJ databases">
        <title>Thioflexothrix psekupsii D3 genome sequencing and assembly.</title>
        <authorList>
            <person name="Fomenkov A."/>
            <person name="Vincze T."/>
            <person name="Grabovich M."/>
            <person name="Anton B.P."/>
            <person name="Dubinina G."/>
            <person name="Orlova M."/>
            <person name="Belousova E."/>
            <person name="Roberts R.J."/>
        </authorList>
    </citation>
    <scope>NUCLEOTIDE SEQUENCE [LARGE SCALE GENOMIC DNA]</scope>
    <source>
        <strain evidence="6">D3</strain>
    </source>
</reference>
<evidence type="ECO:0000313" key="6">
    <source>
        <dbReference type="EMBL" id="OUD12280.1"/>
    </source>
</evidence>
<dbReference type="GO" id="GO:0046872">
    <property type="term" value="F:metal ion binding"/>
    <property type="evidence" value="ECO:0007669"/>
    <property type="project" value="UniProtKB-KW"/>
</dbReference>
<keyword evidence="4" id="KW-0408">Iron</keyword>
<evidence type="ECO:0000256" key="2">
    <source>
        <dbReference type="ARBA" id="ARBA00022723"/>
    </source>
</evidence>
<dbReference type="RefSeq" id="WP_086489229.1">
    <property type="nucleotide sequence ID" value="NZ_MSLT01000023.1"/>
</dbReference>
<evidence type="ECO:0000256" key="1">
    <source>
        <dbReference type="ARBA" id="ARBA00022485"/>
    </source>
</evidence>
<protein>
    <recommendedName>
        <fullName evidence="8">FAD-dependent oxidoreductase</fullName>
    </recommendedName>
</protein>
<keyword evidence="1" id="KW-0004">4Fe-4S</keyword>
<dbReference type="InterPro" id="IPR036188">
    <property type="entry name" value="FAD/NAD-bd_sf"/>
</dbReference>
<dbReference type="SUPFAM" id="SSF51905">
    <property type="entry name" value="FAD/NAD(P)-binding domain"/>
    <property type="match status" value="1"/>
</dbReference>
<dbReference type="AlphaFoldDB" id="A0A251X4G2"/>
<evidence type="ECO:0000256" key="5">
    <source>
        <dbReference type="ARBA" id="ARBA00023014"/>
    </source>
</evidence>
<dbReference type="GO" id="GO:0051539">
    <property type="term" value="F:4 iron, 4 sulfur cluster binding"/>
    <property type="evidence" value="ECO:0007669"/>
    <property type="project" value="UniProtKB-KW"/>
</dbReference>
<name>A0A251X4G2_9GAMM</name>
<dbReference type="Proteomes" id="UP000194798">
    <property type="component" value="Unassembled WGS sequence"/>
</dbReference>
<dbReference type="Pfam" id="PF12831">
    <property type="entry name" value="FAD_oxidored"/>
    <property type="match status" value="2"/>
</dbReference>
<gene>
    <name evidence="6" type="ORF">TPSD3_14275</name>
</gene>
<evidence type="ECO:0008006" key="8">
    <source>
        <dbReference type="Google" id="ProtNLM"/>
    </source>
</evidence>
<proteinExistence type="predicted"/>
<organism evidence="6 7">
    <name type="scientific">Thioflexithrix psekupsensis</name>
    <dbReference type="NCBI Taxonomy" id="1570016"/>
    <lineage>
        <taxon>Bacteria</taxon>
        <taxon>Pseudomonadati</taxon>
        <taxon>Pseudomonadota</taxon>
        <taxon>Gammaproteobacteria</taxon>
        <taxon>Thiotrichales</taxon>
        <taxon>Thioflexithrix</taxon>
    </lineage>
</organism>
<dbReference type="EMBL" id="MSLT01000023">
    <property type="protein sequence ID" value="OUD12280.1"/>
    <property type="molecule type" value="Genomic_DNA"/>
</dbReference>
<dbReference type="GO" id="GO:0016491">
    <property type="term" value="F:oxidoreductase activity"/>
    <property type="evidence" value="ECO:0007669"/>
    <property type="project" value="UniProtKB-KW"/>
</dbReference>
<keyword evidence="5" id="KW-0411">Iron-sulfur</keyword>
<evidence type="ECO:0000256" key="3">
    <source>
        <dbReference type="ARBA" id="ARBA00023002"/>
    </source>
</evidence>
<dbReference type="PANTHER" id="PTHR43498">
    <property type="entry name" value="FERREDOXIN:COB-COM HETERODISULFIDE REDUCTASE SUBUNIT A"/>
    <property type="match status" value="1"/>
</dbReference>
<accession>A0A251X4G2</accession>
<keyword evidence="7" id="KW-1185">Reference proteome</keyword>
<dbReference type="PANTHER" id="PTHR43498:SF1">
    <property type="entry name" value="COB--COM HETERODISULFIDE REDUCTASE IRON-SULFUR SUBUNIT A"/>
    <property type="match status" value="1"/>
</dbReference>
<dbReference type="PROSITE" id="PS51257">
    <property type="entry name" value="PROKAR_LIPOPROTEIN"/>
    <property type="match status" value="1"/>
</dbReference>